<sequence length="51" mass="6506">MPQMMPLNWMMLMIYFIMIFLLFNILIYFNNLSKPMNFKKMDYNKMISWKW</sequence>
<keyword evidence="1" id="KW-0812">Transmembrane</keyword>
<reference evidence="2" key="1">
    <citation type="journal article" date="2015" name="Mol. Biol. Evol.">
        <title>Soup to Tree: The Phylogeny of Beetles Inferred by Mitochondrial Metagenomics of a Bornean Rainforest Sample.</title>
        <authorList>
            <person name="Crampton-Platt A."/>
            <person name="Timmermans M.J."/>
            <person name="Gimmel M.L."/>
            <person name="Kutty S.N."/>
            <person name="Cockerill T.D."/>
            <person name="Vun Khen C."/>
            <person name="Vogler A.P."/>
        </authorList>
    </citation>
    <scope>NUCLEOTIDE SEQUENCE</scope>
</reference>
<dbReference type="AlphaFoldDB" id="A0A3G3ME42"/>
<proteinExistence type="predicted"/>
<keyword evidence="1" id="KW-1133">Transmembrane helix</keyword>
<accession>A0A3G3ME42</accession>
<feature type="transmembrane region" description="Helical" evidence="1">
    <location>
        <begin position="12"/>
        <end position="31"/>
    </location>
</feature>
<evidence type="ECO:0000256" key="1">
    <source>
        <dbReference type="SAM" id="Phobius"/>
    </source>
</evidence>
<keyword evidence="1" id="KW-0472">Membrane</keyword>
<name>A0A3G3ME42_9CUCU</name>
<evidence type="ECO:0000313" key="2">
    <source>
        <dbReference type="EMBL" id="AYR05102.1"/>
    </source>
</evidence>
<protein>
    <submittedName>
        <fullName evidence="2">ATP synthase F0 subunit 8</fullName>
    </submittedName>
</protein>
<gene>
    <name evidence="2" type="primary">atp8</name>
</gene>
<keyword evidence="2" id="KW-0496">Mitochondrion</keyword>
<dbReference type="EMBL" id="MH940166">
    <property type="protein sequence ID" value="AYR05102.1"/>
    <property type="molecule type" value="Genomic_DNA"/>
</dbReference>
<geneLocation type="mitochondrion" evidence="2"/>
<reference evidence="2" key="2">
    <citation type="submission" date="2018-09" db="EMBL/GenBank/DDBJ databases">
        <authorList>
            <person name="James G."/>
        </authorList>
    </citation>
    <scope>NUCLEOTIDE SEQUENCE</scope>
</reference>
<organism evidence="2">
    <name type="scientific">Scymninae sp. 2 ACP-2013</name>
    <dbReference type="NCBI Taxonomy" id="1434583"/>
    <lineage>
        <taxon>Eukaryota</taxon>
        <taxon>Metazoa</taxon>
        <taxon>Ecdysozoa</taxon>
        <taxon>Arthropoda</taxon>
        <taxon>Hexapoda</taxon>
        <taxon>Insecta</taxon>
        <taxon>Pterygota</taxon>
        <taxon>Neoptera</taxon>
        <taxon>Endopterygota</taxon>
        <taxon>Coleoptera</taxon>
        <taxon>Polyphaga</taxon>
        <taxon>Cucujiformia</taxon>
        <taxon>Coccinelloidea</taxon>
        <taxon>Coccinellidae</taxon>
        <taxon>Scymninae</taxon>
    </lineage>
</organism>